<dbReference type="RefSeq" id="WP_285186609.1">
    <property type="nucleotide sequence ID" value="NZ_CP126981.1"/>
</dbReference>
<evidence type="ECO:0000313" key="5">
    <source>
        <dbReference type="Proteomes" id="UP001236585"/>
    </source>
</evidence>
<dbReference type="SMART" id="SM00421">
    <property type="entry name" value="HTH_LUXR"/>
    <property type="match status" value="1"/>
</dbReference>
<gene>
    <name evidence="4" type="ORF">PT015_19485</name>
</gene>
<evidence type="ECO:0000256" key="2">
    <source>
        <dbReference type="ARBA" id="ARBA00022840"/>
    </source>
</evidence>
<dbReference type="PANTHER" id="PTHR16305">
    <property type="entry name" value="TESTICULAR SOLUBLE ADENYLYL CYCLASE"/>
    <property type="match status" value="1"/>
</dbReference>
<dbReference type="Pfam" id="PF00196">
    <property type="entry name" value="GerE"/>
    <property type="match status" value="1"/>
</dbReference>
<keyword evidence="2" id="KW-0067">ATP-binding</keyword>
<feature type="domain" description="HTH luxR-type" evidence="3">
    <location>
        <begin position="854"/>
        <end position="917"/>
    </location>
</feature>
<dbReference type="Proteomes" id="UP001236585">
    <property type="component" value="Chromosome"/>
</dbReference>
<keyword evidence="1" id="KW-0547">Nucleotide-binding</keyword>
<dbReference type="SUPFAM" id="SSF52540">
    <property type="entry name" value="P-loop containing nucleoside triphosphate hydrolases"/>
    <property type="match status" value="1"/>
</dbReference>
<keyword evidence="5" id="KW-1185">Reference proteome</keyword>
<dbReference type="InterPro" id="IPR000792">
    <property type="entry name" value="Tscrpt_reg_LuxR_C"/>
</dbReference>
<sequence>MGEGTVERAQEARAVADLLTHAQVGPASLVVDGEAGIGKTTLILDAVAEARALDFRVLQAQGAPTEVTYAYAAVADLLRDVDDEAVADLPELQRLALQRACVGEVESGGPATDERTTAIALMSVIERLAAQGPVLVVVDDAQWLDASSRAVIGFVTRRLAGPVGMLLSFRTGDPGAHDDRAWLRFHRPEAQAQVHMRPLGRKALHALVADRLGHTLPRPLVTRIHEISGGNPLFAIELARGAADDLAATSVDLPDTLVALVRRRIGHVDEAAAAVLLAAACSAAPTVEVVAQATDTSTADVVAALESIEHLHAVVLDGDRVRFAHPLFATGIYTDAAPSRRRAMHRKLAGIVERPEVRARHLALAAATGDATMLAALDAAAETTIAQGAPAVAAELLELAMTLGGDDVWRRIRAGELHFRAGSFVAARERLRAALAEAPPGALRCMALMWLGGVMAYDDDMAGAVEVMSEAVDEVGDNPALGLLCRLRLALALVMTDRVKEALRIMDDAVVIADRMGEPALRSQARSVWVAGSFIAGRGVEHEALRTAVELEDPRSGATTFFRASAVEAMIHGCTGELDRARDEMLAVLKQMLDEGTEVDIIWAAAHVAQIELWSGRYPEATRAAQEALERAEQMDGKFALITASTLQCAVAAYAGREAEARSVAQAAVDASYAIGAPLMAKDPRSTLAFLEVSRGEYAAALTTLQPDLDSFDGLTTEIEGGRHLPDAIEALTSVGRTDEAEPLIKALEHNGIQHDRPWMLAVGSRGRGQLFAARGDLDEAQRAVEQAMVHHERLPMPFEKARTQLLLGQLQRRRRRRQDAAAALHEALETFERLGAPLWVARARAEIGRLDSPRGDGQGLTAAEQRTARLAAEGRSNKQIAAELFISEKTVEMYLSAAYRKLGVRSRAGLSAALER</sequence>
<evidence type="ECO:0000313" key="4">
    <source>
        <dbReference type="EMBL" id="WIM87031.1"/>
    </source>
</evidence>
<dbReference type="InterPro" id="IPR041664">
    <property type="entry name" value="AAA_16"/>
</dbReference>
<reference evidence="4 5" key="1">
    <citation type="journal article" date="2023" name="Microbiol. Resour. Announc.">
        <title>Complete Genome Sequence of Mycobacterium wuenschmanii, a novel Nontuberculous Mycobacterium Isolated from a captive population of Amazon Milk Frogs.</title>
        <authorList>
            <person name="Hicks J."/>
            <person name="Zeineldin M."/>
            <person name="Ward H."/>
            <person name="Wuenschmann A."/>
            <person name="Camp P."/>
            <person name="Farrell D."/>
            <person name="Lehman K."/>
            <person name="Thacker T."/>
            <person name="Cuthbert E."/>
        </authorList>
    </citation>
    <scope>NUCLEOTIDE SEQUENCE [LARGE SCALE GENOMIC DNA]</scope>
    <source>
        <strain evidence="4 5">Wuenschmanii</strain>
    </source>
</reference>
<dbReference type="InterPro" id="IPR019734">
    <property type="entry name" value="TPR_rpt"/>
</dbReference>
<dbReference type="EMBL" id="CP126981">
    <property type="protein sequence ID" value="WIM87031.1"/>
    <property type="molecule type" value="Genomic_DNA"/>
</dbReference>
<dbReference type="SMART" id="SM00028">
    <property type="entry name" value="TPR"/>
    <property type="match status" value="3"/>
</dbReference>
<dbReference type="CDD" id="cd06170">
    <property type="entry name" value="LuxR_C_like"/>
    <property type="match status" value="1"/>
</dbReference>
<dbReference type="Gene3D" id="1.10.10.10">
    <property type="entry name" value="Winged helix-like DNA-binding domain superfamily/Winged helix DNA-binding domain"/>
    <property type="match status" value="1"/>
</dbReference>
<dbReference type="InterPro" id="IPR011990">
    <property type="entry name" value="TPR-like_helical_dom_sf"/>
</dbReference>
<evidence type="ECO:0000259" key="3">
    <source>
        <dbReference type="PROSITE" id="PS50043"/>
    </source>
</evidence>
<dbReference type="Gene3D" id="3.40.50.300">
    <property type="entry name" value="P-loop containing nucleotide triphosphate hydrolases"/>
    <property type="match status" value="1"/>
</dbReference>
<dbReference type="PANTHER" id="PTHR16305:SF35">
    <property type="entry name" value="TRANSCRIPTIONAL ACTIVATOR DOMAIN"/>
    <property type="match status" value="1"/>
</dbReference>
<dbReference type="PROSITE" id="PS00622">
    <property type="entry name" value="HTH_LUXR_1"/>
    <property type="match status" value="1"/>
</dbReference>
<organism evidence="4 5">
    <name type="scientific">Candidatus Mycobacterium wuenschmannii</name>
    <dbReference type="NCBI Taxonomy" id="3027808"/>
    <lineage>
        <taxon>Bacteria</taxon>
        <taxon>Bacillati</taxon>
        <taxon>Actinomycetota</taxon>
        <taxon>Actinomycetes</taxon>
        <taxon>Mycobacteriales</taxon>
        <taxon>Mycobacteriaceae</taxon>
        <taxon>Mycobacterium</taxon>
    </lineage>
</organism>
<dbReference type="InterPro" id="IPR036388">
    <property type="entry name" value="WH-like_DNA-bd_sf"/>
</dbReference>
<name>A0ABY8VUP3_9MYCO</name>
<proteinExistence type="predicted"/>
<dbReference type="PROSITE" id="PS50043">
    <property type="entry name" value="HTH_LUXR_2"/>
    <property type="match status" value="1"/>
</dbReference>
<accession>A0ABY8VUP3</accession>
<dbReference type="InterPro" id="IPR016032">
    <property type="entry name" value="Sig_transdc_resp-reg_C-effctor"/>
</dbReference>
<dbReference type="PRINTS" id="PR00038">
    <property type="entry name" value="HTHLUXR"/>
</dbReference>
<dbReference type="SUPFAM" id="SSF48452">
    <property type="entry name" value="TPR-like"/>
    <property type="match status" value="2"/>
</dbReference>
<dbReference type="InterPro" id="IPR027417">
    <property type="entry name" value="P-loop_NTPase"/>
</dbReference>
<dbReference type="SUPFAM" id="SSF46894">
    <property type="entry name" value="C-terminal effector domain of the bipartite response regulators"/>
    <property type="match status" value="1"/>
</dbReference>
<dbReference type="Pfam" id="PF13191">
    <property type="entry name" value="AAA_16"/>
    <property type="match status" value="1"/>
</dbReference>
<protein>
    <submittedName>
        <fullName evidence="4">LuxR C-terminal-related transcriptional regulator</fullName>
    </submittedName>
</protein>
<evidence type="ECO:0000256" key="1">
    <source>
        <dbReference type="ARBA" id="ARBA00022741"/>
    </source>
</evidence>
<dbReference type="Gene3D" id="1.25.40.10">
    <property type="entry name" value="Tetratricopeptide repeat domain"/>
    <property type="match status" value="3"/>
</dbReference>